<dbReference type="RefSeq" id="WP_150336878.1">
    <property type="nucleotide sequence ID" value="NZ_JAERIX010000026.1"/>
</dbReference>
<accession>A0A5M9QTA4</accession>
<dbReference type="Gene3D" id="3.30.470.10">
    <property type="match status" value="1"/>
</dbReference>
<sequence length="570" mass="65072">MECVVGKWCYYDCAITLKAYSQKQSKELFSYVESNKHTLFFVGYVEYEFYRYLRDWSYESVKPYCVFYGFRRRRRFARELVSQERFAPSVLRPLDEARYMRDFALVKEAIACGRSYETNLTQELVFSTKLDSSELFHLLCARQDTAYKAFIPEENGAIISLSPELFFSLKGRRITTKPMKGTMPKGKGNKRKLAKDGKNKSENLMIVDLLRNDLARISKPKSLRVKLFSIESYPTLYQMTSTIQATLKRRVRFYDIFAALFPCGSITGAPKQETMKLIESLEKRDRGIYCGSIGVVHKERASFSVAIRTLHKSGESCCYGVGSGIVWESSAQEEWQELGLKTQIVRARECCLFETMLLQGKSIVLFKYHLQRLLDSARKLGFESGRIGAFARKFNGLESTCSNDFLSIDRELFGDLSAQKSSPKQILRLVLHKDGTLESKATPLQDSTSTRLLLSPATLQSASDSLYHKSSLRAVYDAQSHLWRENHCYDVAFFNERGELCEGSRSNIVVRQGARFYTPALSSGLLNGVYRQFLLQKGAIQERVLYAKDLENASAIYCINSVRGAKKVEL</sequence>
<dbReference type="InterPro" id="IPR005801">
    <property type="entry name" value="ADC_synthase"/>
</dbReference>
<name>A0A5M9QTA4_9HELI</name>
<dbReference type="Pfam" id="PF01063">
    <property type="entry name" value="Aminotran_4"/>
    <property type="match status" value="1"/>
</dbReference>
<dbReference type="InterPro" id="IPR001544">
    <property type="entry name" value="Aminotrans_IV"/>
</dbReference>
<evidence type="ECO:0000259" key="1">
    <source>
        <dbReference type="Pfam" id="PF00425"/>
    </source>
</evidence>
<proteinExistence type="predicted"/>
<evidence type="ECO:0000313" key="3">
    <source>
        <dbReference type="Proteomes" id="UP000323707"/>
    </source>
</evidence>
<dbReference type="Pfam" id="PF00425">
    <property type="entry name" value="Chorismate_bind"/>
    <property type="match status" value="1"/>
</dbReference>
<dbReference type="Proteomes" id="UP000323707">
    <property type="component" value="Unassembled WGS sequence"/>
</dbReference>
<protein>
    <submittedName>
        <fullName evidence="2">Bifunctional aminodeoxychorismate synthase component I/aminotransferase</fullName>
    </submittedName>
</protein>
<dbReference type="InterPro" id="IPR015890">
    <property type="entry name" value="Chorismate_C"/>
</dbReference>
<dbReference type="Gene3D" id="3.20.10.10">
    <property type="entry name" value="D-amino Acid Aminotransferase, subunit A, domain 2"/>
    <property type="match status" value="1"/>
</dbReference>
<dbReference type="InterPro" id="IPR043131">
    <property type="entry name" value="BCAT-like_N"/>
</dbReference>
<dbReference type="EMBL" id="VXKE01000006">
    <property type="protein sequence ID" value="KAA8710766.1"/>
    <property type="molecule type" value="Genomic_DNA"/>
</dbReference>
<dbReference type="InterPro" id="IPR036038">
    <property type="entry name" value="Aminotransferase-like"/>
</dbReference>
<dbReference type="InterPro" id="IPR043132">
    <property type="entry name" value="BCAT-like_C"/>
</dbReference>
<organism evidence="2 3">
    <name type="scientific">Helicobacter canis</name>
    <dbReference type="NCBI Taxonomy" id="29419"/>
    <lineage>
        <taxon>Bacteria</taxon>
        <taxon>Pseudomonadati</taxon>
        <taxon>Campylobacterota</taxon>
        <taxon>Epsilonproteobacteria</taxon>
        <taxon>Campylobacterales</taxon>
        <taxon>Helicobacteraceae</taxon>
        <taxon>Helicobacter</taxon>
    </lineage>
</organism>
<dbReference type="GO" id="GO:0046820">
    <property type="term" value="F:4-amino-4-deoxychorismate synthase activity"/>
    <property type="evidence" value="ECO:0007669"/>
    <property type="project" value="TreeGrafter"/>
</dbReference>
<dbReference type="PRINTS" id="PR00095">
    <property type="entry name" value="ANTSNTHASEI"/>
</dbReference>
<evidence type="ECO:0000313" key="2">
    <source>
        <dbReference type="EMBL" id="KAA8710766.1"/>
    </source>
</evidence>
<dbReference type="InterPro" id="IPR019999">
    <property type="entry name" value="Anth_synth_I-like"/>
</dbReference>
<feature type="domain" description="Chorismate-utilising enzyme C-terminal" evidence="1">
    <location>
        <begin position="96"/>
        <end position="341"/>
    </location>
</feature>
<comment type="caution">
    <text evidence="2">The sequence shown here is derived from an EMBL/GenBank/DDBJ whole genome shotgun (WGS) entry which is preliminary data.</text>
</comment>
<dbReference type="GO" id="GO:0000162">
    <property type="term" value="P:L-tryptophan biosynthetic process"/>
    <property type="evidence" value="ECO:0007669"/>
    <property type="project" value="TreeGrafter"/>
</dbReference>
<keyword evidence="2" id="KW-0032">Aminotransferase</keyword>
<dbReference type="PANTHER" id="PTHR11236">
    <property type="entry name" value="AMINOBENZOATE/ANTHRANILATE SYNTHASE"/>
    <property type="match status" value="1"/>
</dbReference>
<dbReference type="Gene3D" id="3.60.120.10">
    <property type="entry name" value="Anthranilate synthase"/>
    <property type="match status" value="1"/>
</dbReference>
<dbReference type="SUPFAM" id="SSF56752">
    <property type="entry name" value="D-aminoacid aminotransferase-like PLP-dependent enzymes"/>
    <property type="match status" value="1"/>
</dbReference>
<gene>
    <name evidence="2" type="ORF">F4V45_02315</name>
</gene>
<dbReference type="AlphaFoldDB" id="A0A5M9QTA4"/>
<keyword evidence="2" id="KW-0808">Transferase</keyword>
<reference evidence="2 3" key="1">
    <citation type="submission" date="2019-09" db="EMBL/GenBank/DDBJ databases">
        <title>Draft genome sequence of various Type strains from the CCUG.</title>
        <authorList>
            <person name="Pineiro-Iglesias B."/>
            <person name="Tunovic T."/>
            <person name="Unosson C."/>
            <person name="Inganas E."/>
            <person name="Ohlen M."/>
            <person name="Cardew S."/>
            <person name="Jensie-Markopoulos S."/>
            <person name="Salva-Serra F."/>
            <person name="Jaen-Luchoro D."/>
            <person name="Karlsson R."/>
            <person name="Svensson-Stadler L."/>
            <person name="Chun J."/>
            <person name="Moore E."/>
        </authorList>
    </citation>
    <scope>NUCLEOTIDE SEQUENCE [LARGE SCALE GENOMIC DNA]</scope>
    <source>
        <strain evidence="2 3">CCUG 32756T</strain>
    </source>
</reference>
<dbReference type="SUPFAM" id="SSF56322">
    <property type="entry name" value="ADC synthase"/>
    <property type="match status" value="1"/>
</dbReference>
<dbReference type="PANTHER" id="PTHR11236:SF50">
    <property type="entry name" value="AMINODEOXYCHORISMATE SYNTHASE COMPONENT 1"/>
    <property type="match status" value="1"/>
</dbReference>